<comment type="function">
    <text evidence="9">Component of the wyosine derivatives biosynthesis pathway that catalyzes the condensation of N-methylguanine with 2 carbon atoms from pyruvate to form the tricyclic 4-demethylwyosine (imG-14) on guanosine-37 of tRNA(Phe).</text>
</comment>
<dbReference type="Gene3D" id="3.20.20.70">
    <property type="entry name" value="Aldolase class I"/>
    <property type="match status" value="1"/>
</dbReference>
<evidence type="ECO:0000259" key="10">
    <source>
        <dbReference type="PROSITE" id="PS51918"/>
    </source>
</evidence>
<feature type="binding site" evidence="9">
    <location>
        <position position="67"/>
    </location>
    <ligand>
        <name>[4Fe-4S] cluster</name>
        <dbReference type="ChEBI" id="CHEBI:49883"/>
        <label>1</label>
    </ligand>
</feature>
<keyword evidence="1 9" id="KW-0004">4Fe-4S</keyword>
<dbReference type="InterPro" id="IPR013917">
    <property type="entry name" value="tRNA_wybutosine-synth"/>
</dbReference>
<keyword evidence="5 9" id="KW-0408">Iron</keyword>
<comment type="cofactor">
    <cofactor evidence="9">
        <name>[4Fe-4S] cluster</name>
        <dbReference type="ChEBI" id="CHEBI:49883"/>
    </cofactor>
    <text evidence="9">Binds 2 [4Fe-4S] clusters. Binds 1 [4Fe-4S] cluster coordinated with 3 cysteines and an exchangeable S-adenosyl-L-methionine.</text>
</comment>
<dbReference type="SFLD" id="SFLDS00029">
    <property type="entry name" value="Radical_SAM"/>
    <property type="match status" value="1"/>
</dbReference>
<dbReference type="AlphaFoldDB" id="A0A832ZUT2"/>
<protein>
    <recommendedName>
        <fullName evidence="9">S-adenosyl-L-methionine-dependent tRNA 4-demethylwyosine synthase</fullName>
        <ecNumber evidence="9">4.1.3.44</ecNumber>
    </recommendedName>
    <alternativeName>
        <fullName evidence="9">tRNA wyosine derivatives biosynthesis protein Taw1</fullName>
    </alternativeName>
</protein>
<dbReference type="SFLD" id="SFLDG01067">
    <property type="entry name" value="SPASM/twitch_domain_containing"/>
    <property type="match status" value="1"/>
</dbReference>
<organism evidence="11 12">
    <name type="scientific">Caldiarchaeum subterraneum</name>
    <dbReference type="NCBI Taxonomy" id="311458"/>
    <lineage>
        <taxon>Archaea</taxon>
        <taxon>Nitrososphaerota</taxon>
        <taxon>Candidatus Caldarchaeales</taxon>
        <taxon>Candidatus Caldarchaeaceae</taxon>
        <taxon>Candidatus Caldarchaeum</taxon>
    </lineage>
</organism>
<dbReference type="Pfam" id="PF08608">
    <property type="entry name" value="Wyosine_form"/>
    <property type="match status" value="1"/>
</dbReference>
<evidence type="ECO:0000256" key="8">
    <source>
        <dbReference type="ARBA" id="ARBA00049466"/>
    </source>
</evidence>
<keyword evidence="2 9" id="KW-0949">S-adenosyl-L-methionine</keyword>
<dbReference type="InterPro" id="IPR023993">
    <property type="entry name" value="TYW1_archaea"/>
</dbReference>
<dbReference type="GO" id="GO:0046872">
    <property type="term" value="F:metal ion binding"/>
    <property type="evidence" value="ECO:0007669"/>
    <property type="project" value="UniProtKB-KW"/>
</dbReference>
<dbReference type="InterPro" id="IPR007197">
    <property type="entry name" value="rSAM"/>
</dbReference>
<accession>A0A832ZUT2</accession>
<dbReference type="CDD" id="cd01335">
    <property type="entry name" value="Radical_SAM"/>
    <property type="match status" value="1"/>
</dbReference>
<evidence type="ECO:0000313" key="12">
    <source>
        <dbReference type="Proteomes" id="UP000608579"/>
    </source>
</evidence>
<dbReference type="Proteomes" id="UP000608579">
    <property type="component" value="Unassembled WGS sequence"/>
</dbReference>
<feature type="binding site" evidence="9">
    <location>
        <position position="77"/>
    </location>
    <ligand>
        <name>[4Fe-4S] cluster</name>
        <dbReference type="ChEBI" id="CHEBI:49883"/>
        <label>2</label>
        <note>4Fe-4S-S-AdoMet</note>
    </ligand>
</feature>
<sequence length="359" mass="41023">MAEIIPVTAVAKKQKREEVKLVEKFQQSGYRIIGRHSAVKVCHWTKSALRGDKMCYKHWYGIDSHRCIQMTPSVQYCNLMCVFCWRFHTPNRVEPYDGSWDDPAEILDKMIEAQRQLLSGFKGNPRVSRERYEEAINPKHIAISLDGEPTLYPKLAEFIQEAASRGMTTFLVTNGTMPERLEELKRKGAEPTSLYISLYGPDKESHIRTNKPLIPDSWERILKSLEVMRSFTSRKVIRLTLVKGYNMHSPEKYAELIKIAKPDFVECKGYMHVGESQKRLPKEAMPSTDEIVEFAKQLAGILGYVYVTEDNASRVALLADPSSRYYLEQLEKMRMEASLSTAEEPAVELTGGEGCGEIM</sequence>
<comment type="caution">
    <text evidence="11">The sequence shown here is derived from an EMBL/GenBank/DDBJ whole genome shotgun (WGS) entry which is preliminary data.</text>
</comment>
<feature type="domain" description="Radical SAM core" evidence="10">
    <location>
        <begin position="60"/>
        <end position="302"/>
    </location>
</feature>
<dbReference type="GO" id="GO:0005737">
    <property type="term" value="C:cytoplasm"/>
    <property type="evidence" value="ECO:0007669"/>
    <property type="project" value="UniProtKB-SubCell"/>
</dbReference>
<dbReference type="NCBIfam" id="TIGR03972">
    <property type="entry name" value="rSAM_TYW1"/>
    <property type="match status" value="1"/>
</dbReference>
<dbReference type="SUPFAM" id="SSF102114">
    <property type="entry name" value="Radical SAM enzymes"/>
    <property type="match status" value="1"/>
</dbReference>
<keyword evidence="4 9" id="KW-0479">Metal-binding</keyword>
<comment type="catalytic activity">
    <reaction evidence="8 9">
        <text>N(1)-methylguanosine(37) in tRNA(Phe) + pyruvate + S-adenosyl-L-methionine = 4-demethylwyosine(37) in tRNA(Phe) + 5'-deoxyadenosine + L-methionine + CO2 + H2O</text>
        <dbReference type="Rhea" id="RHEA:36347"/>
        <dbReference type="Rhea" id="RHEA-COMP:10164"/>
        <dbReference type="Rhea" id="RHEA-COMP:10165"/>
        <dbReference type="ChEBI" id="CHEBI:15361"/>
        <dbReference type="ChEBI" id="CHEBI:15377"/>
        <dbReference type="ChEBI" id="CHEBI:16526"/>
        <dbReference type="ChEBI" id="CHEBI:17319"/>
        <dbReference type="ChEBI" id="CHEBI:57844"/>
        <dbReference type="ChEBI" id="CHEBI:59789"/>
        <dbReference type="ChEBI" id="CHEBI:64315"/>
        <dbReference type="ChEBI" id="CHEBI:73542"/>
        <dbReference type="EC" id="4.1.3.44"/>
    </reaction>
</comment>
<dbReference type="PANTHER" id="PTHR13930">
    <property type="entry name" value="S-ADENOSYL-L-METHIONINE-DEPENDENT TRNA 4-DEMETHYLWYOSINE SYNTHASE"/>
    <property type="match status" value="1"/>
</dbReference>
<dbReference type="SFLD" id="SFLDF00284">
    <property type="entry name" value="tRNA_wybutosine-synthesizing"/>
    <property type="match status" value="1"/>
</dbReference>
<feature type="binding site" evidence="9">
    <location>
        <position position="55"/>
    </location>
    <ligand>
        <name>[4Fe-4S] cluster</name>
        <dbReference type="ChEBI" id="CHEBI:49883"/>
        <label>1</label>
    </ligand>
</feature>
<dbReference type="HAMAP" id="MF_01921">
    <property type="entry name" value="TYW1_archaea"/>
    <property type="match status" value="1"/>
</dbReference>
<keyword evidence="6 9" id="KW-0411">Iron-sulfur</keyword>
<dbReference type="PROSITE" id="PS51918">
    <property type="entry name" value="RADICAL_SAM"/>
    <property type="match status" value="1"/>
</dbReference>
<keyword evidence="3 9" id="KW-0819">tRNA processing</keyword>
<comment type="subcellular location">
    <subcellularLocation>
        <location evidence="9">Cytoplasm</location>
    </subcellularLocation>
</comment>
<reference evidence="11" key="1">
    <citation type="journal article" date="2020" name="ISME J.">
        <title>Gammaproteobacteria mediating utilization of methyl-, sulfur- and petroleum organic compounds in deep ocean hydrothermal plumes.</title>
        <authorList>
            <person name="Zhou Z."/>
            <person name="Liu Y."/>
            <person name="Pan J."/>
            <person name="Cron B.R."/>
            <person name="Toner B.M."/>
            <person name="Anantharaman K."/>
            <person name="Breier J.A."/>
            <person name="Dick G.J."/>
            <person name="Li M."/>
        </authorList>
    </citation>
    <scope>NUCLEOTIDE SEQUENCE</scope>
    <source>
        <strain evidence="11">SZUA-1515</strain>
    </source>
</reference>
<keyword evidence="7 9" id="KW-0456">Lyase</keyword>
<evidence type="ECO:0000256" key="3">
    <source>
        <dbReference type="ARBA" id="ARBA00022694"/>
    </source>
</evidence>
<keyword evidence="9" id="KW-0963">Cytoplasm</keyword>
<name>A0A832ZUT2_CALS0</name>
<dbReference type="Pfam" id="PF04055">
    <property type="entry name" value="Radical_SAM"/>
    <property type="match status" value="1"/>
</dbReference>
<dbReference type="EC" id="4.1.3.44" evidence="9"/>
<dbReference type="InterPro" id="IPR058240">
    <property type="entry name" value="rSAM_sf"/>
</dbReference>
<dbReference type="GO" id="GO:0008033">
    <property type="term" value="P:tRNA processing"/>
    <property type="evidence" value="ECO:0007669"/>
    <property type="project" value="UniProtKB-UniRule"/>
</dbReference>
<evidence type="ECO:0000256" key="1">
    <source>
        <dbReference type="ARBA" id="ARBA00022485"/>
    </source>
</evidence>
<feature type="binding site" evidence="9">
    <location>
        <position position="81"/>
    </location>
    <ligand>
        <name>[4Fe-4S] cluster</name>
        <dbReference type="ChEBI" id="CHEBI:49883"/>
        <label>2</label>
        <note>4Fe-4S-S-AdoMet</note>
    </ligand>
</feature>
<gene>
    <name evidence="9" type="primary">taw1</name>
    <name evidence="11" type="ORF">EYH45_02165</name>
</gene>
<feature type="binding site" evidence="9">
    <location>
        <position position="84"/>
    </location>
    <ligand>
        <name>[4Fe-4S] cluster</name>
        <dbReference type="ChEBI" id="CHEBI:49883"/>
        <label>2</label>
        <note>4Fe-4S-S-AdoMet</note>
    </ligand>
</feature>
<comment type="similarity">
    <text evidence="9">Belongs to the TYW1 family.</text>
</comment>
<comment type="subunit">
    <text evidence="9">Monomer.</text>
</comment>
<evidence type="ECO:0000256" key="5">
    <source>
        <dbReference type="ARBA" id="ARBA00023004"/>
    </source>
</evidence>
<dbReference type="GO" id="GO:0051539">
    <property type="term" value="F:4 iron, 4 sulfur cluster binding"/>
    <property type="evidence" value="ECO:0007669"/>
    <property type="project" value="UniProtKB-UniRule"/>
</dbReference>
<evidence type="ECO:0000313" key="11">
    <source>
        <dbReference type="EMBL" id="HIQ29349.1"/>
    </source>
</evidence>
<dbReference type="InterPro" id="IPR034556">
    <property type="entry name" value="tRNA_wybutosine-synthase"/>
</dbReference>
<evidence type="ECO:0000256" key="2">
    <source>
        <dbReference type="ARBA" id="ARBA00022691"/>
    </source>
</evidence>
<dbReference type="InterPro" id="IPR013785">
    <property type="entry name" value="Aldolase_TIM"/>
</dbReference>
<evidence type="ECO:0000256" key="6">
    <source>
        <dbReference type="ARBA" id="ARBA00023014"/>
    </source>
</evidence>
<dbReference type="PANTHER" id="PTHR13930:SF0">
    <property type="entry name" value="S-ADENOSYL-L-METHIONINE-DEPENDENT TRNA 4-DEMETHYLWYOSINE SYNTHASE TYW1-RELATED"/>
    <property type="match status" value="1"/>
</dbReference>
<evidence type="ECO:0000256" key="4">
    <source>
        <dbReference type="ARBA" id="ARBA00022723"/>
    </source>
</evidence>
<dbReference type="EMBL" id="DQVM01000039">
    <property type="protein sequence ID" value="HIQ29349.1"/>
    <property type="molecule type" value="Genomic_DNA"/>
</dbReference>
<evidence type="ECO:0000256" key="9">
    <source>
        <dbReference type="HAMAP-Rule" id="MF_01921"/>
    </source>
</evidence>
<proteinExistence type="inferred from homology"/>
<dbReference type="SFLD" id="SFLDG01071">
    <property type="entry name" value="tRNA_wybutosine-synthesizing"/>
    <property type="match status" value="1"/>
</dbReference>
<dbReference type="GO" id="GO:0102521">
    <property type="term" value="F:tRNA-4-demethylwyosine synthase activity"/>
    <property type="evidence" value="ECO:0007669"/>
    <property type="project" value="UniProtKB-EC"/>
</dbReference>
<evidence type="ECO:0000256" key="7">
    <source>
        <dbReference type="ARBA" id="ARBA00023239"/>
    </source>
</evidence>
<feature type="binding site" evidence="9">
    <location>
        <position position="42"/>
    </location>
    <ligand>
        <name>[4Fe-4S] cluster</name>
        <dbReference type="ChEBI" id="CHEBI:49883"/>
        <label>1</label>
    </ligand>
</feature>